<sequence>MSASCCSWSLALGLQKPRWVGEQLCACRPLAKELVLIALPMGRDSVLSGLLPPVGSCISPISCVLTLLPLSMLKPNSVTTFAGRGWWWGGLQWASLLVDKERGEILLKSFLYLTLDSKVQCWSHLSIFTVK</sequence>
<keyword evidence="2" id="KW-1185">Reference proteome</keyword>
<dbReference type="Proteomes" id="UP000826234">
    <property type="component" value="Unassembled WGS sequence"/>
</dbReference>
<accession>A0ABQ7TI44</accession>
<evidence type="ECO:0000313" key="2">
    <source>
        <dbReference type="Proteomes" id="UP000826234"/>
    </source>
</evidence>
<comment type="caution">
    <text evidence="1">The sequence shown here is derived from an EMBL/GenBank/DDBJ whole genome shotgun (WGS) entry which is preliminary data.</text>
</comment>
<name>A0ABQ7TI44_PHRPL</name>
<proteinExistence type="predicted"/>
<organism evidence="1 2">
    <name type="scientific">Phrynosoma platyrhinos</name>
    <name type="common">Desert horned lizard</name>
    <dbReference type="NCBI Taxonomy" id="52577"/>
    <lineage>
        <taxon>Eukaryota</taxon>
        <taxon>Metazoa</taxon>
        <taxon>Chordata</taxon>
        <taxon>Craniata</taxon>
        <taxon>Vertebrata</taxon>
        <taxon>Euteleostomi</taxon>
        <taxon>Lepidosauria</taxon>
        <taxon>Squamata</taxon>
        <taxon>Bifurcata</taxon>
        <taxon>Unidentata</taxon>
        <taxon>Episquamata</taxon>
        <taxon>Toxicofera</taxon>
        <taxon>Iguania</taxon>
        <taxon>Phrynosomatidae</taxon>
        <taxon>Phrynosomatinae</taxon>
        <taxon>Phrynosoma</taxon>
    </lineage>
</organism>
<dbReference type="EMBL" id="JAIPUX010000439">
    <property type="protein sequence ID" value="KAH0629416.1"/>
    <property type="molecule type" value="Genomic_DNA"/>
</dbReference>
<gene>
    <name evidence="1" type="ORF">JD844_011474</name>
</gene>
<reference evidence="1 2" key="1">
    <citation type="journal article" date="2022" name="Gigascience">
        <title>A chromosome-level genome assembly and annotation of the desert horned lizard, Phrynosoma platyrhinos, provides insight into chromosomal rearrangements among reptiles.</title>
        <authorList>
            <person name="Koochekian N."/>
            <person name="Ascanio A."/>
            <person name="Farleigh K."/>
            <person name="Card D.C."/>
            <person name="Schield D.R."/>
            <person name="Castoe T.A."/>
            <person name="Jezkova T."/>
        </authorList>
    </citation>
    <scope>NUCLEOTIDE SEQUENCE [LARGE SCALE GENOMIC DNA]</scope>
    <source>
        <strain evidence="1">NK-2021</strain>
    </source>
</reference>
<protein>
    <submittedName>
        <fullName evidence="1">Uncharacterized protein</fullName>
    </submittedName>
</protein>
<evidence type="ECO:0000313" key="1">
    <source>
        <dbReference type="EMBL" id="KAH0629416.1"/>
    </source>
</evidence>